<evidence type="ECO:0000256" key="1">
    <source>
        <dbReference type="ARBA" id="ARBA00004141"/>
    </source>
</evidence>
<sequence length="245" mass="26885">MNSDAVVSDKHYNNLHFFIGLGLATSSSIFIGSSFIIKKIALKKLNDLGNLRASAGGYGYLKQWMWWLGLLTMVVGEGANLLAYAFAPAALVTPLGALSVLVAAVLSSKFLNEKLNFIGKIGCFLCIIGSVIFVIHSPKTEEIQEFSELQNKIFDFLFISYVLTIFVMTLIIKIVFVPRFGNTNVVVYLLICSAIGSLTVVFCKGVALGIKETVEGGEVIQDRKLTNPVLSIKNWYLSGFLNNRQ</sequence>
<evidence type="ECO:0000256" key="6">
    <source>
        <dbReference type="SAM" id="Phobius"/>
    </source>
</evidence>
<dbReference type="PANTHER" id="PTHR12570">
    <property type="match status" value="1"/>
</dbReference>
<dbReference type="EMBL" id="CAJQZP010000610">
    <property type="protein sequence ID" value="CAG4971472.1"/>
    <property type="molecule type" value="Genomic_DNA"/>
</dbReference>
<dbReference type="Pfam" id="PF05653">
    <property type="entry name" value="Mg_trans_NIPA"/>
    <property type="match status" value="1"/>
</dbReference>
<reference evidence="7" key="1">
    <citation type="submission" date="2021-04" db="EMBL/GenBank/DDBJ databases">
        <authorList>
            <person name="Tunstrom K."/>
        </authorList>
    </citation>
    <scope>NUCLEOTIDE SEQUENCE</scope>
</reference>
<dbReference type="AlphaFoldDB" id="A0A8S3WNS6"/>
<feature type="transmembrane region" description="Helical" evidence="6">
    <location>
        <begin position="156"/>
        <end position="176"/>
    </location>
</feature>
<gene>
    <name evidence="7" type="ORF">PAPOLLO_LOCUS8425</name>
</gene>
<dbReference type="OrthoDB" id="6428174at2759"/>
<keyword evidence="4 6" id="KW-1133">Transmembrane helix</keyword>
<dbReference type="GO" id="GO:0016020">
    <property type="term" value="C:membrane"/>
    <property type="evidence" value="ECO:0007669"/>
    <property type="project" value="UniProtKB-SubCell"/>
</dbReference>
<feature type="transmembrane region" description="Helical" evidence="6">
    <location>
        <begin position="58"/>
        <end position="75"/>
    </location>
</feature>
<evidence type="ECO:0000256" key="2">
    <source>
        <dbReference type="ARBA" id="ARBA00007230"/>
    </source>
</evidence>
<keyword evidence="8" id="KW-1185">Reference proteome</keyword>
<accession>A0A8S3WNS6</accession>
<evidence type="ECO:0000313" key="7">
    <source>
        <dbReference type="EMBL" id="CAG4971472.1"/>
    </source>
</evidence>
<name>A0A8S3WNS6_PARAO</name>
<feature type="transmembrane region" description="Helical" evidence="6">
    <location>
        <begin position="117"/>
        <end position="136"/>
    </location>
</feature>
<comment type="subcellular location">
    <subcellularLocation>
        <location evidence="1">Membrane</location>
        <topology evidence="1">Multi-pass membrane protein</topology>
    </subcellularLocation>
</comment>
<dbReference type="GO" id="GO:0015095">
    <property type="term" value="F:magnesium ion transmembrane transporter activity"/>
    <property type="evidence" value="ECO:0007669"/>
    <property type="project" value="InterPro"/>
</dbReference>
<comment type="similarity">
    <text evidence="2">Belongs to the NIPA family.</text>
</comment>
<organism evidence="7 8">
    <name type="scientific">Parnassius apollo</name>
    <name type="common">Apollo butterfly</name>
    <name type="synonym">Papilio apollo</name>
    <dbReference type="NCBI Taxonomy" id="110799"/>
    <lineage>
        <taxon>Eukaryota</taxon>
        <taxon>Metazoa</taxon>
        <taxon>Ecdysozoa</taxon>
        <taxon>Arthropoda</taxon>
        <taxon>Hexapoda</taxon>
        <taxon>Insecta</taxon>
        <taxon>Pterygota</taxon>
        <taxon>Neoptera</taxon>
        <taxon>Endopterygota</taxon>
        <taxon>Lepidoptera</taxon>
        <taxon>Glossata</taxon>
        <taxon>Ditrysia</taxon>
        <taxon>Papilionoidea</taxon>
        <taxon>Papilionidae</taxon>
        <taxon>Parnassiinae</taxon>
        <taxon>Parnassini</taxon>
        <taxon>Parnassius</taxon>
        <taxon>Parnassius</taxon>
    </lineage>
</organism>
<keyword evidence="5 6" id="KW-0472">Membrane</keyword>
<feature type="transmembrane region" description="Helical" evidence="6">
    <location>
        <begin position="185"/>
        <end position="207"/>
    </location>
</feature>
<evidence type="ECO:0000313" key="8">
    <source>
        <dbReference type="Proteomes" id="UP000691718"/>
    </source>
</evidence>
<keyword evidence="3 6" id="KW-0812">Transmembrane</keyword>
<dbReference type="InterPro" id="IPR008521">
    <property type="entry name" value="Mg_trans_NIPA"/>
</dbReference>
<comment type="caution">
    <text evidence="7">The sequence shown here is derived from an EMBL/GenBank/DDBJ whole genome shotgun (WGS) entry which is preliminary data.</text>
</comment>
<proteinExistence type="inferred from homology"/>
<evidence type="ECO:0000256" key="3">
    <source>
        <dbReference type="ARBA" id="ARBA00022692"/>
    </source>
</evidence>
<feature type="transmembrane region" description="Helical" evidence="6">
    <location>
        <begin position="81"/>
        <end position="105"/>
    </location>
</feature>
<dbReference type="Proteomes" id="UP000691718">
    <property type="component" value="Unassembled WGS sequence"/>
</dbReference>
<dbReference type="PANTHER" id="PTHR12570:SF92">
    <property type="entry name" value="SPICHTHYIN, ISOFORM B"/>
    <property type="match status" value="1"/>
</dbReference>
<protein>
    <submittedName>
        <fullName evidence="7">(apollo) hypothetical protein</fullName>
    </submittedName>
</protein>
<evidence type="ECO:0000256" key="5">
    <source>
        <dbReference type="ARBA" id="ARBA00023136"/>
    </source>
</evidence>
<feature type="transmembrane region" description="Helical" evidence="6">
    <location>
        <begin position="15"/>
        <end position="37"/>
    </location>
</feature>
<evidence type="ECO:0000256" key="4">
    <source>
        <dbReference type="ARBA" id="ARBA00022989"/>
    </source>
</evidence>